<protein>
    <submittedName>
        <fullName evidence="3">Uncharacterized protein</fullName>
    </submittedName>
</protein>
<evidence type="ECO:0000256" key="2">
    <source>
        <dbReference type="SAM" id="SignalP"/>
    </source>
</evidence>
<keyword evidence="1" id="KW-1133">Transmembrane helix</keyword>
<dbReference type="EMBL" id="JAENGY010001421">
    <property type="protein sequence ID" value="KAG6949464.1"/>
    <property type="molecule type" value="Genomic_DNA"/>
</dbReference>
<organism evidence="3 4">
    <name type="scientific">Phytophthora aleatoria</name>
    <dbReference type="NCBI Taxonomy" id="2496075"/>
    <lineage>
        <taxon>Eukaryota</taxon>
        <taxon>Sar</taxon>
        <taxon>Stramenopiles</taxon>
        <taxon>Oomycota</taxon>
        <taxon>Peronosporomycetes</taxon>
        <taxon>Peronosporales</taxon>
        <taxon>Peronosporaceae</taxon>
        <taxon>Phytophthora</taxon>
    </lineage>
</organism>
<sequence length="109" mass="12033">MFTTNFIFLTFAVCWTSPLETSVGVMLTIPLAGLIDTSAGVPVLMYVACNLAAALLLRFCQTPFFSLPKSHRFLHEIRCGACLIESILLLRFTLGQVDKFLSQCELLTA</sequence>
<dbReference type="Proteomes" id="UP000709295">
    <property type="component" value="Unassembled WGS sequence"/>
</dbReference>
<feature type="transmembrane region" description="Helical" evidence="1">
    <location>
        <begin position="37"/>
        <end position="60"/>
    </location>
</feature>
<proteinExistence type="predicted"/>
<keyword evidence="1" id="KW-0472">Membrane</keyword>
<evidence type="ECO:0000313" key="4">
    <source>
        <dbReference type="Proteomes" id="UP000709295"/>
    </source>
</evidence>
<feature type="chain" id="PRO_5035161097" evidence="2">
    <location>
        <begin position="22"/>
        <end position="109"/>
    </location>
</feature>
<keyword evidence="2" id="KW-0732">Signal</keyword>
<comment type="caution">
    <text evidence="3">The sequence shown here is derived from an EMBL/GenBank/DDBJ whole genome shotgun (WGS) entry which is preliminary data.</text>
</comment>
<accession>A0A8J5IBL6</accession>
<reference evidence="3" key="1">
    <citation type="submission" date="2021-01" db="EMBL/GenBank/DDBJ databases">
        <title>Phytophthora aleatoria, a newly-described species from Pinus radiata is distinct from Phytophthora cactorum isolates based on comparative genomics.</title>
        <authorList>
            <person name="Mcdougal R."/>
            <person name="Panda P."/>
            <person name="Williams N."/>
            <person name="Studholme D.J."/>
        </authorList>
    </citation>
    <scope>NUCLEOTIDE SEQUENCE</scope>
    <source>
        <strain evidence="3">NZFS 4037</strain>
    </source>
</reference>
<name>A0A8J5IBL6_9STRA</name>
<gene>
    <name evidence="3" type="ORF">JG688_00014617</name>
</gene>
<evidence type="ECO:0000256" key="1">
    <source>
        <dbReference type="SAM" id="Phobius"/>
    </source>
</evidence>
<keyword evidence="4" id="KW-1185">Reference proteome</keyword>
<dbReference type="AlphaFoldDB" id="A0A8J5IBL6"/>
<keyword evidence="1" id="KW-0812">Transmembrane</keyword>
<evidence type="ECO:0000313" key="3">
    <source>
        <dbReference type="EMBL" id="KAG6949464.1"/>
    </source>
</evidence>
<feature type="signal peptide" evidence="2">
    <location>
        <begin position="1"/>
        <end position="21"/>
    </location>
</feature>